<organism evidence="3 4">
    <name type="scientific">Skeletonema marinoi</name>
    <dbReference type="NCBI Taxonomy" id="267567"/>
    <lineage>
        <taxon>Eukaryota</taxon>
        <taxon>Sar</taxon>
        <taxon>Stramenopiles</taxon>
        <taxon>Ochrophyta</taxon>
        <taxon>Bacillariophyta</taxon>
        <taxon>Coscinodiscophyceae</taxon>
        <taxon>Thalassiosirophycidae</taxon>
        <taxon>Thalassiosirales</taxon>
        <taxon>Skeletonemataceae</taxon>
        <taxon>Skeletonema</taxon>
        <taxon>Skeletonema marinoi-dohrnii complex</taxon>
    </lineage>
</organism>
<evidence type="ECO:0000313" key="4">
    <source>
        <dbReference type="Proteomes" id="UP001224775"/>
    </source>
</evidence>
<feature type="region of interest" description="Disordered" evidence="1">
    <location>
        <begin position="157"/>
        <end position="177"/>
    </location>
</feature>
<reference evidence="3" key="1">
    <citation type="submission" date="2023-06" db="EMBL/GenBank/DDBJ databases">
        <title>Survivors Of The Sea: Transcriptome response of Skeletonema marinoi to long-term dormancy.</title>
        <authorList>
            <person name="Pinder M.I.M."/>
            <person name="Kourtchenko O."/>
            <person name="Robertson E.K."/>
            <person name="Larsson T."/>
            <person name="Maumus F."/>
            <person name="Osuna-Cruz C.M."/>
            <person name="Vancaester E."/>
            <person name="Stenow R."/>
            <person name="Vandepoele K."/>
            <person name="Ploug H."/>
            <person name="Bruchert V."/>
            <person name="Godhe A."/>
            <person name="Topel M."/>
        </authorList>
    </citation>
    <scope>NUCLEOTIDE SEQUENCE</scope>
    <source>
        <strain evidence="3">R05AC</strain>
    </source>
</reference>
<sequence length="347" mass="37062">MNFSIASILLATAAAASATTTSSKAYRIFSVDPRPKAGKASNSVISVSEGSLVTAKSTKNLILSSSLPLSYNSKTGKQAKMVKSAKAKVAKCIDQSVSMSLSTPDVVRRVLHDANSSLSASFSMETKAAKSKMSKCLPMSVSMSIETTAMPTYYPSYTPTDEPTDVPSQAPTTRRPTQVMVCQSGDFVDALGRDCFWYEAPNIELGCESLSSSEGELTNKGKTPWDECCFCGGGKMVALNTTVPDPDRKLAVVDESKDVVEQKMGVDLEVVPADANSIVCISNSYFVDPLGRDCSFYVQENIQEGCESLHGHGDMANEFSWTNDDGKTPWSECCFCGGGTLGYESSA</sequence>
<dbReference type="Proteomes" id="UP001224775">
    <property type="component" value="Unassembled WGS sequence"/>
</dbReference>
<feature type="signal peptide" evidence="2">
    <location>
        <begin position="1"/>
        <end position="18"/>
    </location>
</feature>
<keyword evidence="2" id="KW-0732">Signal</keyword>
<proteinExistence type="predicted"/>
<feature type="compositionally biased region" description="Polar residues" evidence="1">
    <location>
        <begin position="157"/>
        <end position="176"/>
    </location>
</feature>
<evidence type="ECO:0000256" key="2">
    <source>
        <dbReference type="SAM" id="SignalP"/>
    </source>
</evidence>
<gene>
    <name evidence="3" type="ORF">QTG54_005104</name>
</gene>
<evidence type="ECO:0000256" key="1">
    <source>
        <dbReference type="SAM" id="MobiDB-lite"/>
    </source>
</evidence>
<dbReference type="EMBL" id="JATAAI010000007">
    <property type="protein sequence ID" value="KAK1744571.1"/>
    <property type="molecule type" value="Genomic_DNA"/>
</dbReference>
<keyword evidence="4" id="KW-1185">Reference proteome</keyword>
<protein>
    <submittedName>
        <fullName evidence="3">Uncharacterized protein</fullName>
    </submittedName>
</protein>
<feature type="chain" id="PRO_5042159510" evidence="2">
    <location>
        <begin position="19"/>
        <end position="347"/>
    </location>
</feature>
<name>A0AAD8YG83_9STRA</name>
<dbReference type="AlphaFoldDB" id="A0AAD8YG83"/>
<comment type="caution">
    <text evidence="3">The sequence shown here is derived from an EMBL/GenBank/DDBJ whole genome shotgun (WGS) entry which is preliminary data.</text>
</comment>
<evidence type="ECO:0000313" key="3">
    <source>
        <dbReference type="EMBL" id="KAK1744571.1"/>
    </source>
</evidence>
<accession>A0AAD8YG83</accession>